<evidence type="ECO:0000313" key="4">
    <source>
        <dbReference type="EMBL" id="GEM12375.1"/>
    </source>
</evidence>
<gene>
    <name evidence="4" type="ORF">Rt10032_c20g6392</name>
</gene>
<feature type="region of interest" description="Disordered" evidence="1">
    <location>
        <begin position="105"/>
        <end position="201"/>
    </location>
</feature>
<feature type="chain" id="PRO_5022178038" description="Proteophosphoglycan ppg4" evidence="3">
    <location>
        <begin position="21"/>
        <end position="513"/>
    </location>
</feature>
<evidence type="ECO:0000256" key="2">
    <source>
        <dbReference type="SAM" id="Phobius"/>
    </source>
</evidence>
<dbReference type="AlphaFoldDB" id="A0A511KR37"/>
<proteinExistence type="predicted"/>
<feature type="region of interest" description="Disordered" evidence="1">
    <location>
        <begin position="444"/>
        <end position="513"/>
    </location>
</feature>
<feature type="compositionally biased region" description="Gly residues" evidence="1">
    <location>
        <begin position="74"/>
        <end position="91"/>
    </location>
</feature>
<keyword evidence="3" id="KW-0732">Signal</keyword>
<keyword evidence="2" id="KW-1133">Transmembrane helix</keyword>
<keyword evidence="2" id="KW-0472">Membrane</keyword>
<dbReference type="EMBL" id="BJWK01000020">
    <property type="protein sequence ID" value="GEM12375.1"/>
    <property type="molecule type" value="Genomic_DNA"/>
</dbReference>
<evidence type="ECO:0000313" key="5">
    <source>
        <dbReference type="Proteomes" id="UP000321518"/>
    </source>
</evidence>
<comment type="caution">
    <text evidence="4">The sequence shown here is derived from an EMBL/GenBank/DDBJ whole genome shotgun (WGS) entry which is preliminary data.</text>
</comment>
<dbReference type="OrthoDB" id="2529615at2759"/>
<feature type="region of interest" description="Disordered" evidence="1">
    <location>
        <begin position="62"/>
        <end position="91"/>
    </location>
</feature>
<evidence type="ECO:0000256" key="1">
    <source>
        <dbReference type="SAM" id="MobiDB-lite"/>
    </source>
</evidence>
<sequence>MRTRSLALVASLPLLPLAYTASPTPTNSLNTRSTSVELASLPDSSQDTFLFPPAPSVNRRFARRKRQAVSDGLSGIGGTGTDPGTGAGATAGTGATTTAAAGAGATTAAGGGAAPTTTQAQATTTQQQQTTQPATTTQQQQTQTVQTSQAATTTPAASPSTSAATSATQAPAASSQTSAPAASQLSSASTPTDAPSASSQSGAAASASRLTSVLVTYTSLFTNSDGSVSTSTGTVLTPSSVPIKNDSSGSTTGKTWAIVGGVIGGVVVVAALVFVVYRMTQRRFSSLDNDDLEEIKWPELQGDNATSTLKPLDTHRTIGAHGVGDDGETEYGGGGGVGRLSYMAVGASDPRRASNATLLSASHHGHGHAPYPSISDTYALPTTHSRQASYEQLAMIDGGAAAFARSYDPFVNPGGTQYPPSPPQYQSQWSAAPVVQHRAIPGAEPEGHLVSPAPRRASGGGGAMRVTSPVPSIGRSRSPAATFEGLPQVGRSESPFQVPGLSTVADEEKKGPL</sequence>
<dbReference type="Proteomes" id="UP000321518">
    <property type="component" value="Unassembled WGS sequence"/>
</dbReference>
<name>A0A511KR37_RHOTO</name>
<evidence type="ECO:0000256" key="3">
    <source>
        <dbReference type="SAM" id="SignalP"/>
    </source>
</evidence>
<protein>
    <recommendedName>
        <fullName evidence="6">Proteophosphoglycan ppg4</fullName>
    </recommendedName>
</protein>
<reference evidence="4 5" key="1">
    <citation type="submission" date="2019-07" db="EMBL/GenBank/DDBJ databases">
        <title>Rhodotorula toruloides NBRC10032 genome sequencing.</title>
        <authorList>
            <person name="Shida Y."/>
            <person name="Takaku H."/>
            <person name="Ogasawara W."/>
            <person name="Mori K."/>
        </authorList>
    </citation>
    <scope>NUCLEOTIDE SEQUENCE [LARGE SCALE GENOMIC DNA]</scope>
    <source>
        <strain evidence="4 5">NBRC10032</strain>
    </source>
</reference>
<feature type="transmembrane region" description="Helical" evidence="2">
    <location>
        <begin position="256"/>
        <end position="277"/>
    </location>
</feature>
<accession>A0A511KR37</accession>
<feature type="signal peptide" evidence="3">
    <location>
        <begin position="1"/>
        <end position="20"/>
    </location>
</feature>
<evidence type="ECO:0008006" key="6">
    <source>
        <dbReference type="Google" id="ProtNLM"/>
    </source>
</evidence>
<organism evidence="4 5">
    <name type="scientific">Rhodotorula toruloides</name>
    <name type="common">Yeast</name>
    <name type="synonym">Rhodosporidium toruloides</name>
    <dbReference type="NCBI Taxonomy" id="5286"/>
    <lineage>
        <taxon>Eukaryota</taxon>
        <taxon>Fungi</taxon>
        <taxon>Dikarya</taxon>
        <taxon>Basidiomycota</taxon>
        <taxon>Pucciniomycotina</taxon>
        <taxon>Microbotryomycetes</taxon>
        <taxon>Sporidiobolales</taxon>
        <taxon>Sporidiobolaceae</taxon>
        <taxon>Rhodotorula</taxon>
    </lineage>
</organism>
<keyword evidence="2" id="KW-0812">Transmembrane</keyword>